<protein>
    <submittedName>
        <fullName evidence="1">Uncharacterized protein</fullName>
    </submittedName>
</protein>
<comment type="caution">
    <text evidence="1">The sequence shown here is derived from an EMBL/GenBank/DDBJ whole genome shotgun (WGS) entry which is preliminary data.</text>
</comment>
<evidence type="ECO:0000313" key="2">
    <source>
        <dbReference type="EMBL" id="CAK5283649.1"/>
    </source>
</evidence>
<accession>A0AAD2K2F7</accession>
<dbReference type="Proteomes" id="UP001295794">
    <property type="component" value="Unassembled WGS sequence"/>
</dbReference>
<name>A0AAD2K2F7_9AGAR</name>
<sequence>MILCPRIRKYAHTKLVKKAALICFSGAFQMRSLEKVPVLSWTVTNQSNLRWMEPPWADGNSHDRQREWKA</sequence>
<gene>
    <name evidence="1" type="ORF">MYCIT1_LOCUS20119</name>
    <name evidence="2" type="ORF">MYCIT1_LOCUS36345</name>
</gene>
<proteinExistence type="predicted"/>
<reference evidence="1" key="1">
    <citation type="submission" date="2023-11" db="EMBL/GenBank/DDBJ databases">
        <authorList>
            <person name="De Vega J J."/>
            <person name="De Vega J J."/>
        </authorList>
    </citation>
    <scope>NUCLEOTIDE SEQUENCE</scope>
</reference>
<evidence type="ECO:0000313" key="3">
    <source>
        <dbReference type="Proteomes" id="UP001295794"/>
    </source>
</evidence>
<dbReference type="EMBL" id="CAVNYO010000397">
    <property type="protein sequence ID" value="CAK5273579.1"/>
    <property type="molecule type" value="Genomic_DNA"/>
</dbReference>
<dbReference type="EMBL" id="CAVNYO010000471">
    <property type="protein sequence ID" value="CAK5283649.1"/>
    <property type="molecule type" value="Genomic_DNA"/>
</dbReference>
<organism evidence="1 3">
    <name type="scientific">Mycena citricolor</name>
    <dbReference type="NCBI Taxonomy" id="2018698"/>
    <lineage>
        <taxon>Eukaryota</taxon>
        <taxon>Fungi</taxon>
        <taxon>Dikarya</taxon>
        <taxon>Basidiomycota</taxon>
        <taxon>Agaricomycotina</taxon>
        <taxon>Agaricomycetes</taxon>
        <taxon>Agaricomycetidae</taxon>
        <taxon>Agaricales</taxon>
        <taxon>Marasmiineae</taxon>
        <taxon>Mycenaceae</taxon>
        <taxon>Mycena</taxon>
    </lineage>
</organism>
<dbReference type="AlphaFoldDB" id="A0AAD2K2F7"/>
<keyword evidence="3" id="KW-1185">Reference proteome</keyword>
<evidence type="ECO:0000313" key="1">
    <source>
        <dbReference type="EMBL" id="CAK5273579.1"/>
    </source>
</evidence>